<evidence type="ECO:0000313" key="2">
    <source>
        <dbReference type="EMBL" id="KAE9620160.1"/>
    </source>
</evidence>
<evidence type="ECO:0000313" key="3">
    <source>
        <dbReference type="Proteomes" id="UP000447434"/>
    </source>
</evidence>
<gene>
    <name evidence="2" type="ORF">Lalb_Chr01g0000211</name>
</gene>
<reference evidence="3" key="1">
    <citation type="journal article" date="2020" name="Nat. Commun.">
        <title>Genome sequence of the cluster root forming white lupin.</title>
        <authorList>
            <person name="Hufnagel B."/>
            <person name="Marques A."/>
            <person name="Soriano A."/>
            <person name="Marques L."/>
            <person name="Divol F."/>
            <person name="Doumas P."/>
            <person name="Sallet E."/>
            <person name="Mancinotti D."/>
            <person name="Carrere S."/>
            <person name="Marande W."/>
            <person name="Arribat S."/>
            <person name="Keller J."/>
            <person name="Huneau C."/>
            <person name="Blein T."/>
            <person name="Aime D."/>
            <person name="Laguerre M."/>
            <person name="Taylor J."/>
            <person name="Schubert V."/>
            <person name="Nelson M."/>
            <person name="Geu-Flores F."/>
            <person name="Crespi M."/>
            <person name="Gallardo-Guerrero K."/>
            <person name="Delaux P.-M."/>
            <person name="Salse J."/>
            <person name="Berges H."/>
            <person name="Guyot R."/>
            <person name="Gouzy J."/>
            <person name="Peret B."/>
        </authorList>
    </citation>
    <scope>NUCLEOTIDE SEQUENCE [LARGE SCALE GENOMIC DNA]</scope>
    <source>
        <strain evidence="3">cv. Amiga</strain>
    </source>
</reference>
<dbReference type="AlphaFoldDB" id="A0A6A4R208"/>
<feature type="signal peptide" evidence="1">
    <location>
        <begin position="1"/>
        <end position="19"/>
    </location>
</feature>
<feature type="chain" id="PRO_5025619951" evidence="1">
    <location>
        <begin position="20"/>
        <end position="49"/>
    </location>
</feature>
<dbReference type="EMBL" id="WOCE01000001">
    <property type="protein sequence ID" value="KAE9620160.1"/>
    <property type="molecule type" value="Genomic_DNA"/>
</dbReference>
<evidence type="ECO:0000256" key="1">
    <source>
        <dbReference type="SAM" id="SignalP"/>
    </source>
</evidence>
<protein>
    <submittedName>
        <fullName evidence="2">Uncharacterized protein</fullName>
    </submittedName>
</protein>
<keyword evidence="3" id="KW-1185">Reference proteome</keyword>
<dbReference type="Proteomes" id="UP000447434">
    <property type="component" value="Chromosome 1"/>
</dbReference>
<comment type="caution">
    <text evidence="2">The sequence shown here is derived from an EMBL/GenBank/DDBJ whole genome shotgun (WGS) entry which is preliminary data.</text>
</comment>
<accession>A0A6A4R208</accession>
<name>A0A6A4R208_LUPAL</name>
<organism evidence="2 3">
    <name type="scientific">Lupinus albus</name>
    <name type="common">White lupine</name>
    <name type="synonym">Lupinus termis</name>
    <dbReference type="NCBI Taxonomy" id="3870"/>
    <lineage>
        <taxon>Eukaryota</taxon>
        <taxon>Viridiplantae</taxon>
        <taxon>Streptophyta</taxon>
        <taxon>Embryophyta</taxon>
        <taxon>Tracheophyta</taxon>
        <taxon>Spermatophyta</taxon>
        <taxon>Magnoliopsida</taxon>
        <taxon>eudicotyledons</taxon>
        <taxon>Gunneridae</taxon>
        <taxon>Pentapetalae</taxon>
        <taxon>rosids</taxon>
        <taxon>fabids</taxon>
        <taxon>Fabales</taxon>
        <taxon>Fabaceae</taxon>
        <taxon>Papilionoideae</taxon>
        <taxon>50 kb inversion clade</taxon>
        <taxon>genistoids sensu lato</taxon>
        <taxon>core genistoids</taxon>
        <taxon>Genisteae</taxon>
        <taxon>Lupinus</taxon>
    </lineage>
</organism>
<keyword evidence="1" id="KW-0732">Signal</keyword>
<proteinExistence type="predicted"/>
<sequence>MMTLYLFLLMVFLQNLSQLASINYDLVIKNSKDSPDNSNSNPNPNPSDT</sequence>